<comment type="similarity">
    <text evidence="5">Belongs to the cullin family.</text>
</comment>
<dbReference type="InterPro" id="IPR036390">
    <property type="entry name" value="WH_DNA-bd_sf"/>
</dbReference>
<comment type="caution">
    <text evidence="8">The sequence shown here is derived from an EMBL/GenBank/DDBJ whole genome shotgun (WGS) entry which is preliminary data.</text>
</comment>
<protein>
    <submittedName>
        <fullName evidence="8">Cullin-1</fullName>
    </submittedName>
</protein>
<dbReference type="SUPFAM" id="SSF75632">
    <property type="entry name" value="Cullin homology domain"/>
    <property type="match status" value="1"/>
</dbReference>
<keyword evidence="4" id="KW-0832">Ubl conjugation</keyword>
<evidence type="ECO:0000256" key="2">
    <source>
        <dbReference type="ARBA" id="ARBA00022499"/>
    </source>
</evidence>
<organism evidence="8 9">
    <name type="scientific">Sciurus carolinensis</name>
    <name type="common">Eastern gray squirrel</name>
    <dbReference type="NCBI Taxonomy" id="30640"/>
    <lineage>
        <taxon>Eukaryota</taxon>
        <taxon>Metazoa</taxon>
        <taxon>Chordata</taxon>
        <taxon>Craniata</taxon>
        <taxon>Vertebrata</taxon>
        <taxon>Euteleostomi</taxon>
        <taxon>Mammalia</taxon>
        <taxon>Eutheria</taxon>
        <taxon>Euarchontoglires</taxon>
        <taxon>Glires</taxon>
        <taxon>Rodentia</taxon>
        <taxon>Sciuromorpha</taxon>
        <taxon>Sciuridae</taxon>
        <taxon>Sciurinae</taxon>
        <taxon>Sciurini</taxon>
        <taxon>Sciurus</taxon>
    </lineage>
</organism>
<evidence type="ECO:0000256" key="5">
    <source>
        <dbReference type="PROSITE-ProRule" id="PRU00330"/>
    </source>
</evidence>
<dbReference type="GO" id="GO:0006511">
    <property type="term" value="P:ubiquitin-dependent protein catabolic process"/>
    <property type="evidence" value="ECO:0007669"/>
    <property type="project" value="InterPro"/>
</dbReference>
<dbReference type="AlphaFoldDB" id="A0AA41SX07"/>
<feature type="domain" description="Cullin family profile" evidence="7">
    <location>
        <begin position="1"/>
        <end position="53"/>
    </location>
</feature>
<accession>A0AA41SX07</accession>
<keyword evidence="9" id="KW-1185">Reference proteome</keyword>
<evidence type="ECO:0000313" key="8">
    <source>
        <dbReference type="EMBL" id="MBZ3880153.1"/>
    </source>
</evidence>
<dbReference type="Pfam" id="PF10557">
    <property type="entry name" value="Cullin_Nedd8"/>
    <property type="match status" value="1"/>
</dbReference>
<name>A0AA41SX07_SCICA</name>
<keyword evidence="2" id="KW-1017">Isopeptide bond</keyword>
<dbReference type="Gene3D" id="1.10.10.10">
    <property type="entry name" value="Winged helix-like DNA-binding domain superfamily/Winged helix DNA-binding domain"/>
    <property type="match status" value="1"/>
</dbReference>
<evidence type="ECO:0000256" key="4">
    <source>
        <dbReference type="ARBA" id="ARBA00022843"/>
    </source>
</evidence>
<dbReference type="InterPro" id="IPR036317">
    <property type="entry name" value="Cullin_homology_sf"/>
</dbReference>
<evidence type="ECO:0000256" key="3">
    <source>
        <dbReference type="ARBA" id="ARBA00022786"/>
    </source>
</evidence>
<evidence type="ECO:0000259" key="7">
    <source>
        <dbReference type="PROSITE" id="PS50069"/>
    </source>
</evidence>
<dbReference type="FunFam" id="1.10.10.10:FF:000014">
    <property type="entry name" value="Cullin 1"/>
    <property type="match status" value="1"/>
</dbReference>
<keyword evidence="6" id="KW-0175">Coiled coil</keyword>
<evidence type="ECO:0000256" key="6">
    <source>
        <dbReference type="SAM" id="Coils"/>
    </source>
</evidence>
<dbReference type="PROSITE" id="PS50069">
    <property type="entry name" value="CULLIN_2"/>
    <property type="match status" value="1"/>
</dbReference>
<dbReference type="InterPro" id="IPR016158">
    <property type="entry name" value="Cullin_homology"/>
</dbReference>
<feature type="coiled-coil region" evidence="6">
    <location>
        <begin position="98"/>
        <end position="125"/>
    </location>
</feature>
<dbReference type="EMBL" id="JAATJV010371106">
    <property type="protein sequence ID" value="MBZ3880153.1"/>
    <property type="molecule type" value="Genomic_DNA"/>
</dbReference>
<dbReference type="Gene3D" id="1.20.1310.10">
    <property type="entry name" value="Cullin Repeats"/>
    <property type="match status" value="1"/>
</dbReference>
<dbReference type="InterPro" id="IPR019559">
    <property type="entry name" value="Cullin_neddylation_domain"/>
</dbReference>
<proteinExistence type="inferred from homology"/>
<evidence type="ECO:0000256" key="1">
    <source>
        <dbReference type="ARBA" id="ARBA00004906"/>
    </source>
</evidence>
<sequence length="216" mass="24727">MLKRACGFEYTSKLPRMIQDMGGSKHSNEQFEKHLMDSELLDLDFGFQVLSSGVPDPVPPRGRLHHAAVDREPADQNGHPGTGSADFTEVVVTKLLVLEDRNANLDEVELKLDALINLYLGYKNKKSRANINVPMKTEQKQEQETTHKNTEEDRRLLIQAAITGIMKMRKVLKRRQLLRKVLTQLYSRFSVPVIKKCIDILIEKEYLERVDGEKVT</sequence>
<gene>
    <name evidence="8" type="ORF">SUZIE_156540</name>
</gene>
<dbReference type="InterPro" id="IPR045093">
    <property type="entry name" value="Cullin"/>
</dbReference>
<dbReference type="Proteomes" id="UP001166674">
    <property type="component" value="Unassembled WGS sequence"/>
</dbReference>
<keyword evidence="3" id="KW-0833">Ubl conjugation pathway</keyword>
<dbReference type="PANTHER" id="PTHR11932">
    <property type="entry name" value="CULLIN"/>
    <property type="match status" value="1"/>
</dbReference>
<dbReference type="SMART" id="SM00884">
    <property type="entry name" value="Cullin_Nedd8"/>
    <property type="match status" value="1"/>
</dbReference>
<comment type="pathway">
    <text evidence="1">Protein modification; protein ubiquitination.</text>
</comment>
<dbReference type="GO" id="GO:0031625">
    <property type="term" value="F:ubiquitin protein ligase binding"/>
    <property type="evidence" value="ECO:0007669"/>
    <property type="project" value="InterPro"/>
</dbReference>
<reference evidence="8" key="1">
    <citation type="submission" date="2020-03" db="EMBL/GenBank/DDBJ databases">
        <title>Studies in the Genomics of Life Span.</title>
        <authorList>
            <person name="Glass D."/>
        </authorList>
    </citation>
    <scope>NUCLEOTIDE SEQUENCE</scope>
    <source>
        <strain evidence="8">SUZIE</strain>
        <tissue evidence="8">Muscle</tissue>
    </source>
</reference>
<dbReference type="SUPFAM" id="SSF46785">
    <property type="entry name" value="Winged helix' DNA-binding domain"/>
    <property type="match status" value="1"/>
</dbReference>
<dbReference type="InterPro" id="IPR036388">
    <property type="entry name" value="WH-like_DNA-bd_sf"/>
</dbReference>
<evidence type="ECO:0000313" key="9">
    <source>
        <dbReference type="Proteomes" id="UP001166674"/>
    </source>
</evidence>